<proteinExistence type="predicted"/>
<dbReference type="Proteomes" id="UP000514754">
    <property type="component" value="Chromosome"/>
</dbReference>
<reference evidence="1 4" key="2">
    <citation type="submission" date="2020-06" db="EMBL/GenBank/DDBJ databases">
        <title>REHAB project genomes.</title>
        <authorList>
            <person name="Shaw L.P."/>
        </authorList>
    </citation>
    <scope>NUCLEOTIDE SEQUENCE [LARGE SCALE GENOMIC DNA]</scope>
    <source>
        <strain evidence="1 4">RHB10-C12</strain>
    </source>
</reference>
<dbReference type="Proteomes" id="UP000250561">
    <property type="component" value="Unassembled WGS sequence"/>
</dbReference>
<dbReference type="RefSeq" id="WP_001535482.1">
    <property type="nucleotide sequence ID" value="NZ_AP019803.1"/>
</dbReference>
<dbReference type="EMBL" id="UARS01000008">
    <property type="protein sequence ID" value="SPW53708.1"/>
    <property type="molecule type" value="Genomic_DNA"/>
</dbReference>
<protein>
    <submittedName>
        <fullName evidence="1">Uncharacterized protein</fullName>
    </submittedName>
</protein>
<dbReference type="AlphaFoldDB" id="A0A0J2EKM6"/>
<dbReference type="EMBL" id="CP057906">
    <property type="protein sequence ID" value="QMO43263.1"/>
    <property type="molecule type" value="Genomic_DNA"/>
</dbReference>
<sequence length="58" mass="6646">MEKDLKALREYLLLSPDYPEVNDSLANFSTEDMTNEEIAERLGIAPDWMETVDPSKLT</sequence>
<gene>
    <name evidence="1" type="ORF">HVW43_24530</name>
    <name evidence="2" type="ORF">NCTC11126_04310</name>
</gene>
<evidence type="ECO:0000313" key="4">
    <source>
        <dbReference type="Proteomes" id="UP000514754"/>
    </source>
</evidence>
<organism evidence="1 4">
    <name type="scientific">Escherichia coli</name>
    <dbReference type="NCBI Taxonomy" id="562"/>
    <lineage>
        <taxon>Bacteria</taxon>
        <taxon>Pseudomonadati</taxon>
        <taxon>Pseudomonadota</taxon>
        <taxon>Gammaproteobacteria</taxon>
        <taxon>Enterobacterales</taxon>
        <taxon>Enterobacteriaceae</taxon>
        <taxon>Escherichia</taxon>
    </lineage>
</organism>
<name>A0A0J2EKM6_ECOLX</name>
<reference evidence="2 3" key="1">
    <citation type="submission" date="2018-06" db="EMBL/GenBank/DDBJ databases">
        <authorList>
            <consortium name="Pathogen Informatics"/>
            <person name="Doyle S."/>
        </authorList>
    </citation>
    <scope>NUCLEOTIDE SEQUENCE [LARGE SCALE GENOMIC DNA]</scope>
    <source>
        <strain evidence="2 3">NCTC11126</strain>
    </source>
</reference>
<evidence type="ECO:0000313" key="2">
    <source>
        <dbReference type="EMBL" id="SPW53708.1"/>
    </source>
</evidence>
<accession>A0A0J2EKM6</accession>
<evidence type="ECO:0000313" key="1">
    <source>
        <dbReference type="EMBL" id="QMO43263.1"/>
    </source>
</evidence>
<evidence type="ECO:0000313" key="3">
    <source>
        <dbReference type="Proteomes" id="UP000250561"/>
    </source>
</evidence>